<keyword evidence="3" id="KW-0175">Coiled coil</keyword>
<evidence type="ECO:0000256" key="3">
    <source>
        <dbReference type="SAM" id="Coils"/>
    </source>
</evidence>
<reference evidence="5" key="1">
    <citation type="submission" date="2018-06" db="EMBL/GenBank/DDBJ databases">
        <authorList>
            <person name="Zhirakovskaya E."/>
        </authorList>
    </citation>
    <scope>NUCLEOTIDE SEQUENCE</scope>
</reference>
<dbReference type="Gene3D" id="3.90.20.20">
    <property type="match status" value="1"/>
</dbReference>
<dbReference type="Pfam" id="PF01025">
    <property type="entry name" value="GrpE"/>
    <property type="match status" value="1"/>
</dbReference>
<dbReference type="NCBIfam" id="NF010738">
    <property type="entry name" value="PRK14140.1"/>
    <property type="match status" value="1"/>
</dbReference>
<keyword evidence="2" id="KW-0143">Chaperone</keyword>
<dbReference type="GO" id="GO:0051087">
    <property type="term" value="F:protein-folding chaperone binding"/>
    <property type="evidence" value="ECO:0007669"/>
    <property type="project" value="InterPro"/>
</dbReference>
<accession>A0A3B1BLM6</accession>
<dbReference type="CDD" id="cd00446">
    <property type="entry name" value="GrpE"/>
    <property type="match status" value="1"/>
</dbReference>
<sequence length="206" mass="24162">MKKSKKNKTEEDKKITVEKGTEKETVDKKESTISVELENLEERVAELEEKNNELNDRLLRRAAEFENYKRRTENEKDVLFKYAAEPFILKVLPIYDDLKRSLSHIDNDNLESVRDGFKMIADKFTQVLEAQGVKKIDSVGKEFDYEYHEALLQQPSEEYPENIIIEEIEPGYIYKDKVLKHSKVIVSQGMEKKEEAKVDKDENAKE</sequence>
<evidence type="ECO:0000313" key="5">
    <source>
        <dbReference type="EMBL" id="VAX19236.1"/>
    </source>
</evidence>
<feature type="coiled-coil region" evidence="3">
    <location>
        <begin position="30"/>
        <end position="75"/>
    </location>
</feature>
<dbReference type="GO" id="GO:0000774">
    <property type="term" value="F:adenyl-nucleotide exchange factor activity"/>
    <property type="evidence" value="ECO:0007669"/>
    <property type="project" value="InterPro"/>
</dbReference>
<dbReference type="PANTHER" id="PTHR21237">
    <property type="entry name" value="GRPE PROTEIN"/>
    <property type="match status" value="1"/>
</dbReference>
<dbReference type="InterPro" id="IPR013805">
    <property type="entry name" value="GrpE_CC"/>
</dbReference>
<dbReference type="PANTHER" id="PTHR21237:SF23">
    <property type="entry name" value="GRPE PROTEIN HOMOLOG, MITOCHONDRIAL"/>
    <property type="match status" value="1"/>
</dbReference>
<proteinExistence type="inferred from homology"/>
<gene>
    <name evidence="5" type="ORF">MNBD_IGNAVI01-1696</name>
</gene>
<feature type="compositionally biased region" description="Basic and acidic residues" evidence="4">
    <location>
        <begin position="7"/>
        <end position="28"/>
    </location>
</feature>
<dbReference type="SUPFAM" id="SSF58014">
    <property type="entry name" value="Coiled-coil domain of nucleotide exchange factor GrpE"/>
    <property type="match status" value="1"/>
</dbReference>
<dbReference type="GO" id="GO:0006457">
    <property type="term" value="P:protein folding"/>
    <property type="evidence" value="ECO:0007669"/>
    <property type="project" value="InterPro"/>
</dbReference>
<dbReference type="GO" id="GO:0051082">
    <property type="term" value="F:unfolded protein binding"/>
    <property type="evidence" value="ECO:0007669"/>
    <property type="project" value="TreeGrafter"/>
</dbReference>
<dbReference type="HAMAP" id="MF_01151">
    <property type="entry name" value="GrpE"/>
    <property type="match status" value="1"/>
</dbReference>
<dbReference type="AlphaFoldDB" id="A0A3B1BLM6"/>
<dbReference type="GO" id="GO:0042803">
    <property type="term" value="F:protein homodimerization activity"/>
    <property type="evidence" value="ECO:0007669"/>
    <property type="project" value="InterPro"/>
</dbReference>
<dbReference type="InterPro" id="IPR009012">
    <property type="entry name" value="GrpE_head"/>
</dbReference>
<dbReference type="EMBL" id="UOGD01000132">
    <property type="protein sequence ID" value="VAX19236.1"/>
    <property type="molecule type" value="Genomic_DNA"/>
</dbReference>
<dbReference type="PROSITE" id="PS01071">
    <property type="entry name" value="GRPE"/>
    <property type="match status" value="1"/>
</dbReference>
<feature type="region of interest" description="Disordered" evidence="4">
    <location>
        <begin position="1"/>
        <end position="28"/>
    </location>
</feature>
<protein>
    <submittedName>
        <fullName evidence="5">Heat shock protein GrpE</fullName>
    </submittedName>
</protein>
<keyword evidence="5" id="KW-0346">Stress response</keyword>
<dbReference type="InterPro" id="IPR000740">
    <property type="entry name" value="GrpE"/>
</dbReference>
<dbReference type="SUPFAM" id="SSF51064">
    <property type="entry name" value="Head domain of nucleotide exchange factor GrpE"/>
    <property type="match status" value="1"/>
</dbReference>
<name>A0A3B1BLM6_9ZZZZ</name>
<dbReference type="Gene3D" id="2.30.22.10">
    <property type="entry name" value="Head domain of nucleotide exchange factor GrpE"/>
    <property type="match status" value="1"/>
</dbReference>
<comment type="similarity">
    <text evidence="1">Belongs to the GrpE family.</text>
</comment>
<evidence type="ECO:0000256" key="2">
    <source>
        <dbReference type="ARBA" id="ARBA00023186"/>
    </source>
</evidence>
<evidence type="ECO:0000256" key="1">
    <source>
        <dbReference type="ARBA" id="ARBA00009054"/>
    </source>
</evidence>
<evidence type="ECO:0000256" key="4">
    <source>
        <dbReference type="SAM" id="MobiDB-lite"/>
    </source>
</evidence>
<dbReference type="PRINTS" id="PR00773">
    <property type="entry name" value="GRPEPROTEIN"/>
</dbReference>
<organism evidence="5">
    <name type="scientific">hydrothermal vent metagenome</name>
    <dbReference type="NCBI Taxonomy" id="652676"/>
    <lineage>
        <taxon>unclassified sequences</taxon>
        <taxon>metagenomes</taxon>
        <taxon>ecological metagenomes</taxon>
    </lineage>
</organism>